<dbReference type="InterPro" id="IPR055259">
    <property type="entry name" value="YkvP/CgeB_Glyco_trans-like"/>
</dbReference>
<protein>
    <submittedName>
        <fullName evidence="3">Glycosyl transferase</fullName>
    </submittedName>
</protein>
<keyword evidence="4" id="KW-1185">Reference proteome</keyword>
<feature type="domain" description="DUF1972" evidence="1">
    <location>
        <begin position="13"/>
        <end position="186"/>
    </location>
</feature>
<dbReference type="Gene3D" id="3.40.50.2000">
    <property type="entry name" value="Glycogen Phosphorylase B"/>
    <property type="match status" value="2"/>
</dbReference>
<dbReference type="RefSeq" id="WP_096609614.1">
    <property type="nucleotide sequence ID" value="NZ_NWVD01000001.1"/>
</dbReference>
<dbReference type="EMBL" id="NWVD01000001">
    <property type="protein sequence ID" value="PCG10087.1"/>
    <property type="molecule type" value="Genomic_DNA"/>
</dbReference>
<name>A0A2A4I2E1_9SPHN</name>
<dbReference type="AlphaFoldDB" id="A0A2A4I2E1"/>
<organism evidence="3 4">
    <name type="scientific">Sphingomonas ginsenosidimutans</name>
    <dbReference type="NCBI Taxonomy" id="862134"/>
    <lineage>
        <taxon>Bacteria</taxon>
        <taxon>Pseudomonadati</taxon>
        <taxon>Pseudomonadota</taxon>
        <taxon>Alphaproteobacteria</taxon>
        <taxon>Sphingomonadales</taxon>
        <taxon>Sphingomonadaceae</taxon>
        <taxon>Sphingomonas</taxon>
    </lineage>
</organism>
<comment type="caution">
    <text evidence="3">The sequence shown here is derived from an EMBL/GenBank/DDBJ whole genome shotgun (WGS) entry which is preliminary data.</text>
</comment>
<proteinExistence type="predicted"/>
<evidence type="ECO:0000313" key="3">
    <source>
        <dbReference type="EMBL" id="PCG10087.1"/>
    </source>
</evidence>
<gene>
    <name evidence="3" type="ORF">COA17_01065</name>
</gene>
<reference evidence="3 4" key="1">
    <citation type="submission" date="2017-09" db="EMBL/GenBank/DDBJ databases">
        <title>Sphingomonas ginsenosidimutans KACC 14949, whole genome shotgun sequence.</title>
        <authorList>
            <person name="Feng G."/>
            <person name="Zhu H."/>
        </authorList>
    </citation>
    <scope>NUCLEOTIDE SEQUENCE [LARGE SCALE GENOMIC DNA]</scope>
    <source>
        <strain evidence="3 4">KACC 14949</strain>
    </source>
</reference>
<evidence type="ECO:0000259" key="2">
    <source>
        <dbReference type="Pfam" id="PF13524"/>
    </source>
</evidence>
<feature type="domain" description="Spore protein YkvP/CgeB glycosyl transferase-like" evidence="2">
    <location>
        <begin position="258"/>
        <end position="360"/>
    </location>
</feature>
<dbReference type="Pfam" id="PF09314">
    <property type="entry name" value="DUF1972"/>
    <property type="match status" value="1"/>
</dbReference>
<sequence length="380" mass="41312">MATSSSPGVGDTRHLVILGIRGVPAAHGGFETFAARLAPWMRDHGWRVTVYCQGSETGAIHEDEWEGVRRIHIPVGRDGAAGTIEFDVKSARHALAEPGLILMLGYNTGFLATWLRMKGRRQVINMDGVEWKRAKYSAGAKAYLWVNERLAAAAGDVLIADHPSIGDHLAQRAPKEKIVMLPYGSDRIDAAGTAPLDALGLEPGRFLTLIARPEPENSILEIVEAFSAAPRDVTLAVLGNYSPDNPFHARVRAAAGPQVKFVGAIYDPAALASLRFHSLAYMHGHRVGGTNPSLVEALGAGNPVIAHDNRFNRWVAGDAATYFADTAECRQRIDEVLADDARRAAMAAAARRRWEEAFTWPMVLSDYQALLERVADGEPR</sequence>
<evidence type="ECO:0000259" key="1">
    <source>
        <dbReference type="Pfam" id="PF09314"/>
    </source>
</evidence>
<dbReference type="Pfam" id="PF13524">
    <property type="entry name" value="Glyco_trans_1_2"/>
    <property type="match status" value="1"/>
</dbReference>
<dbReference type="InterPro" id="IPR015393">
    <property type="entry name" value="DUF1972"/>
</dbReference>
<dbReference type="SUPFAM" id="SSF53756">
    <property type="entry name" value="UDP-Glycosyltransferase/glycogen phosphorylase"/>
    <property type="match status" value="1"/>
</dbReference>
<dbReference type="GO" id="GO:0016740">
    <property type="term" value="F:transferase activity"/>
    <property type="evidence" value="ECO:0007669"/>
    <property type="project" value="UniProtKB-KW"/>
</dbReference>
<keyword evidence="3" id="KW-0808">Transferase</keyword>
<evidence type="ECO:0000313" key="4">
    <source>
        <dbReference type="Proteomes" id="UP000218784"/>
    </source>
</evidence>
<accession>A0A2A4I2E1</accession>
<dbReference type="PANTHER" id="PTHR12526">
    <property type="entry name" value="GLYCOSYLTRANSFERASE"/>
    <property type="match status" value="1"/>
</dbReference>
<dbReference type="Proteomes" id="UP000218784">
    <property type="component" value="Unassembled WGS sequence"/>
</dbReference>